<organism evidence="1 2">
    <name type="scientific">Rhizoctonia solani AG-3 Rhs1AP</name>
    <dbReference type="NCBI Taxonomy" id="1086054"/>
    <lineage>
        <taxon>Eukaryota</taxon>
        <taxon>Fungi</taxon>
        <taxon>Dikarya</taxon>
        <taxon>Basidiomycota</taxon>
        <taxon>Agaricomycotina</taxon>
        <taxon>Agaricomycetes</taxon>
        <taxon>Cantharellales</taxon>
        <taxon>Ceratobasidiaceae</taxon>
        <taxon>Rhizoctonia</taxon>
    </lineage>
</organism>
<accession>A0A0A1ULT7</accession>
<dbReference type="AlphaFoldDB" id="A0A0A1ULT7"/>
<reference evidence="2" key="1">
    <citation type="journal article" date="2014" name="Genome Announc.">
        <title>Draft genome sequence of the plant-pathogenic soil fungus Rhizoctonia solani anastomosis group 3 strain Rhs1AP.</title>
        <authorList>
            <person name="Cubeta M.A."/>
            <person name="Thomas E."/>
            <person name="Dean R.A."/>
            <person name="Jabaji S."/>
            <person name="Neate S.M."/>
            <person name="Tavantzis S."/>
            <person name="Toda T."/>
            <person name="Vilgalys R."/>
            <person name="Bharathan N."/>
            <person name="Fedorova-Abrams N."/>
            <person name="Pakala S.B."/>
            <person name="Pakala S.M."/>
            <person name="Zafar N."/>
            <person name="Joardar V."/>
            <person name="Losada L."/>
            <person name="Nierman W.C."/>
        </authorList>
    </citation>
    <scope>NUCLEOTIDE SEQUENCE [LARGE SCALE GENOMIC DNA]</scope>
    <source>
        <strain evidence="2">AG-3</strain>
    </source>
</reference>
<gene>
    <name evidence="1" type="ORF">RSOL_306780</name>
</gene>
<proteinExistence type="predicted"/>
<evidence type="ECO:0000313" key="1">
    <source>
        <dbReference type="EMBL" id="EUC59303.1"/>
    </source>
</evidence>
<dbReference type="OrthoDB" id="3225869at2759"/>
<protein>
    <submittedName>
        <fullName evidence="1">RNA pseudouridylate synthase domain protein, putative</fullName>
    </submittedName>
</protein>
<dbReference type="EMBL" id="JATN01000321">
    <property type="protein sequence ID" value="EUC59303.1"/>
    <property type="molecule type" value="Genomic_DNA"/>
</dbReference>
<name>A0A0A1ULT7_9AGAM</name>
<comment type="caution">
    <text evidence="1">The sequence shown here is derived from an EMBL/GenBank/DDBJ whole genome shotgun (WGS) entry which is preliminary data.</text>
</comment>
<evidence type="ECO:0000313" key="2">
    <source>
        <dbReference type="Proteomes" id="UP000030108"/>
    </source>
</evidence>
<dbReference type="Proteomes" id="UP000030108">
    <property type="component" value="Unassembled WGS sequence"/>
</dbReference>
<sequence length="648" mass="72731">MVSSSPKPGIDMKDGTKSISARILSVTRSTGSAIARGLPLPGLSEVKSAAKKLVDGLETLDDHAAKCQALTLRITSILRMLEPHCQDGEVSLELGYFYNKLEICQRQLSRINSRRGLSNALRAKRQVEIVEMVEQEIGTGLQDVLLSIMLKRLSAPRETAAFQPVAKTTEEPSPSYTYQYPRIKRCQLNLETMVKRHRLDGVTRSIARGTYLNREVLVIQYSSRAAPGMAATTFLSSVKAIIQEQHPNVLRFIGASDDTSSFENHYMVFDAGTITSREAFLQSLRSAQKTFDFLEGVKAGMAFLLEYDVQTWEDIYVSQDGRAVVCLPYWDDPDTWSRSNHDVFTSLTGANHCQDFPLTTLSEILNMAGSRWSDFEQAVTLYGCGLRDYHLMQIAHELDLPVPPFLLVYCGPLPDFIVSVGSIGIPEWMITGQPSDCFSGLMTGWAGISSLWSCTGWEALQRFGLEYWTAGHTPCSDHECNKCSPGAAFGPLDSSIDGWLSYGCFESPDSFGVSYDLAISNPVLFEVSWKRFVDIRWMAVMDMIETEQSMHAIRHISVGINCKPPKMRSSLPLYFHRRPLSMFNVEHYWGFFSDSLDPNIPPCKVVRDIQVEYSIQINTTRVNDNWLFRAEQCFETVMSKTPGSFNAW</sequence>